<dbReference type="AlphaFoldDB" id="A0A1H6N5H8"/>
<dbReference type="EMBL" id="FNXG01000006">
    <property type="protein sequence ID" value="SEI09953.1"/>
    <property type="molecule type" value="Genomic_DNA"/>
</dbReference>
<name>A0A1H6N5H8_9RHOB</name>
<proteinExistence type="predicted"/>
<dbReference type="InterPro" id="IPR019650">
    <property type="entry name" value="DUF2513"/>
</dbReference>
<protein>
    <recommendedName>
        <fullName evidence="3">DUF2513 domain-containing protein</fullName>
    </recommendedName>
</protein>
<reference evidence="2" key="1">
    <citation type="submission" date="2016-10" db="EMBL/GenBank/DDBJ databases">
        <authorList>
            <person name="Varghese N."/>
            <person name="Submissions S."/>
        </authorList>
    </citation>
    <scope>NUCLEOTIDE SEQUENCE [LARGE SCALE GENOMIC DNA]</scope>
    <source>
        <strain evidence="2">DSM 11593</strain>
    </source>
</reference>
<evidence type="ECO:0000313" key="2">
    <source>
        <dbReference type="Proteomes" id="UP000199125"/>
    </source>
</evidence>
<dbReference type="STRING" id="65735.SAMN04488075_2847"/>
<evidence type="ECO:0008006" key="3">
    <source>
        <dbReference type="Google" id="ProtNLM"/>
    </source>
</evidence>
<keyword evidence="2" id="KW-1185">Reference proteome</keyword>
<dbReference type="Proteomes" id="UP000199125">
    <property type="component" value="Unassembled WGS sequence"/>
</dbReference>
<evidence type="ECO:0000313" key="1">
    <source>
        <dbReference type="EMBL" id="SEI09953.1"/>
    </source>
</evidence>
<gene>
    <name evidence="1" type="ORF">SAMN04488075_2847</name>
</gene>
<sequence length="133" mass="14876">MEMGACPYVYLWGMPMRRDDDLIRRLMLDFEASQEFLLVCTPHNQSPHEERLKYYHLKLLADAGLLEESGSRGGIFRMTNAGHDFCAAIRDDAAWARTKAAAASVSGVGLSLLRDISMAFLRKKLSDLGVPLD</sequence>
<organism evidence="1 2">
    <name type="scientific">Paracoccus alkenifer</name>
    <dbReference type="NCBI Taxonomy" id="65735"/>
    <lineage>
        <taxon>Bacteria</taxon>
        <taxon>Pseudomonadati</taxon>
        <taxon>Pseudomonadota</taxon>
        <taxon>Alphaproteobacteria</taxon>
        <taxon>Rhodobacterales</taxon>
        <taxon>Paracoccaceae</taxon>
        <taxon>Paracoccus</taxon>
    </lineage>
</organism>
<dbReference type="Pfam" id="PF10711">
    <property type="entry name" value="DUF2513"/>
    <property type="match status" value="1"/>
</dbReference>
<accession>A0A1H6N5H8</accession>